<keyword evidence="1" id="KW-0812">Transmembrane</keyword>
<geneLocation type="nucleomorph" evidence="2"/>
<proteinExistence type="predicted"/>
<keyword evidence="1" id="KW-0472">Membrane</keyword>
<reference evidence="2" key="1">
    <citation type="journal article" date="2015" name="Genome Biol. Evol.">
        <title>Nucleomorph Genome Sequences of Two Chlorarachniophytes, Amorphochlora amoebiformis and Lotharella vacuolata.</title>
        <authorList>
            <person name="Suzuki S."/>
            <person name="Shirato S."/>
            <person name="Hirakawa Y."/>
            <person name="Ishida K."/>
        </authorList>
    </citation>
    <scope>NUCLEOTIDE SEQUENCE</scope>
    <source>
        <strain evidence="2">CCMP2058</strain>
    </source>
</reference>
<name>A0A0H5BLF8_9EUKA</name>
<sequence>MNTKFGTKGYFTNFLKVYFRNLSIIEKFFLTKSNIYYSELYLLFRNLQNSFKNNIITYGGLNKTIEAFTKYLYHSDTSKYILYFHIVQLIFLNNNAFYNILWILIAKFMADYYCNNILSFLITSSKKKFYKTLEFISFFSLNPFIKKFHQIRHFIPKANNHYNNFHLYEAKLLLTNITKMYYAIYACSKIECCNNKSIKEFSKNKWTILARNLVYFFFFHSLVDSMKRFNCKSKLFELFFIIYNKKNLYYEEILIIIISFTKRLILFMKNMPQHLFMMLFKLNVVNLFSLNLGFFFSKTYC</sequence>
<evidence type="ECO:0000256" key="1">
    <source>
        <dbReference type="SAM" id="Phobius"/>
    </source>
</evidence>
<keyword evidence="2" id="KW-0542">Nucleomorph</keyword>
<dbReference type="AlphaFoldDB" id="A0A0H5BLF8"/>
<feature type="transmembrane region" description="Helical" evidence="1">
    <location>
        <begin position="80"/>
        <end position="105"/>
    </location>
</feature>
<keyword evidence="1" id="KW-1133">Transmembrane helix</keyword>
<organism evidence="2">
    <name type="scientific">Amorphochlora amoebiformis</name>
    <dbReference type="NCBI Taxonomy" id="1561963"/>
    <lineage>
        <taxon>Eukaryota</taxon>
        <taxon>Sar</taxon>
        <taxon>Rhizaria</taxon>
        <taxon>Cercozoa</taxon>
        <taxon>Chlorarachniophyceae</taxon>
        <taxon>Amorphochlora</taxon>
    </lineage>
</organism>
<protein>
    <submittedName>
        <fullName evidence="2">Uncharacterized protein</fullName>
    </submittedName>
</protein>
<evidence type="ECO:0000313" key="2">
    <source>
        <dbReference type="EMBL" id="BAS01772.1"/>
    </source>
</evidence>
<dbReference type="EMBL" id="AB996602">
    <property type="protein sequence ID" value="BAS01772.1"/>
    <property type="molecule type" value="Genomic_DNA"/>
</dbReference>
<accession>A0A0H5BLF8</accession>
<feature type="transmembrane region" description="Helical" evidence="1">
    <location>
        <begin position="278"/>
        <end position="296"/>
    </location>
</feature>